<protein>
    <submittedName>
        <fullName evidence="2">Dienelactone hydrolase-like enzyme</fullName>
        <ecNumber evidence="2">3.1.1.45</ecNumber>
    </submittedName>
</protein>
<dbReference type="KEGG" id="ahm:TL08_00780"/>
<dbReference type="PANTHER" id="PTHR46623">
    <property type="entry name" value="CARBOXYMETHYLENEBUTENOLIDASE-RELATED"/>
    <property type="match status" value="1"/>
</dbReference>
<dbReference type="Pfam" id="PF01738">
    <property type="entry name" value="DLH"/>
    <property type="match status" value="1"/>
</dbReference>
<sequence length="234" mass="24209">MTQTRTETIALTDGSDIRVTVAEPEDPPRGGLVLLHDSSGAGESLRKLVGVLATEGWLTVAPHLPLAAGGPPDIDEPDAEPAAAGTVPTTAADLLVDVDAVSVWLTDQGVQADQIGLLGFGFGGVAAFTVAATRSVGAVVTVSAGGIVEPAAPGLAPLADIASELSSPWLGIYGDQDAEISVEQVEKLRESAAGAQIAVDVVRFEDADHRFDNDQEAAAEAWQRTLNWFDAHLR</sequence>
<reference evidence="3" key="1">
    <citation type="submission" date="2016-03" db="EMBL/GenBank/DDBJ databases">
        <title>Complete genome sequence of the type strain Actinoalloteichus hymeniacidonis DSM 45092.</title>
        <authorList>
            <person name="Schaffert L."/>
            <person name="Albersmeier A."/>
            <person name="Winkler A."/>
            <person name="Kalinowski J."/>
            <person name="Zotchev S."/>
            <person name="Ruckert C."/>
        </authorList>
    </citation>
    <scope>NUCLEOTIDE SEQUENCE [LARGE SCALE GENOMIC DNA]</scope>
    <source>
        <strain evidence="3">HPA177(T) (DSM 45092(T))</strain>
    </source>
</reference>
<keyword evidence="3" id="KW-1185">Reference proteome</keyword>
<dbReference type="Proteomes" id="UP000095210">
    <property type="component" value="Chromosome"/>
</dbReference>
<dbReference type="InterPro" id="IPR029058">
    <property type="entry name" value="AB_hydrolase_fold"/>
</dbReference>
<keyword evidence="2" id="KW-0378">Hydrolase</keyword>
<feature type="domain" description="Dienelactone hydrolase" evidence="1">
    <location>
        <begin position="17"/>
        <end position="232"/>
    </location>
</feature>
<dbReference type="InterPro" id="IPR002925">
    <property type="entry name" value="Dienelactn_hydro"/>
</dbReference>
<dbReference type="EMBL" id="CP014859">
    <property type="protein sequence ID" value="AOS61003.1"/>
    <property type="molecule type" value="Genomic_DNA"/>
</dbReference>
<proteinExistence type="predicted"/>
<dbReference type="EC" id="3.1.1.45" evidence="2"/>
<dbReference type="PANTHER" id="PTHR46623:SF6">
    <property type="entry name" value="ALPHA_BETA-HYDROLASES SUPERFAMILY PROTEIN"/>
    <property type="match status" value="1"/>
</dbReference>
<dbReference type="GO" id="GO:0008806">
    <property type="term" value="F:carboxymethylenebutenolidase activity"/>
    <property type="evidence" value="ECO:0007669"/>
    <property type="project" value="UniProtKB-EC"/>
</dbReference>
<name>A0AAC9MV97_9PSEU</name>
<evidence type="ECO:0000313" key="2">
    <source>
        <dbReference type="EMBL" id="AOS61003.1"/>
    </source>
</evidence>
<gene>
    <name evidence="2" type="ORF">TL08_00780</name>
</gene>
<evidence type="ECO:0000313" key="3">
    <source>
        <dbReference type="Proteomes" id="UP000095210"/>
    </source>
</evidence>
<dbReference type="SUPFAM" id="SSF53474">
    <property type="entry name" value="alpha/beta-Hydrolases"/>
    <property type="match status" value="1"/>
</dbReference>
<dbReference type="RefSeq" id="WP_069845803.1">
    <property type="nucleotide sequence ID" value="NZ_CP014859.1"/>
</dbReference>
<dbReference type="AlphaFoldDB" id="A0AAC9MV97"/>
<organism evidence="2 3">
    <name type="scientific">Actinoalloteichus hymeniacidonis</name>
    <dbReference type="NCBI Taxonomy" id="340345"/>
    <lineage>
        <taxon>Bacteria</taxon>
        <taxon>Bacillati</taxon>
        <taxon>Actinomycetota</taxon>
        <taxon>Actinomycetes</taxon>
        <taxon>Pseudonocardiales</taxon>
        <taxon>Pseudonocardiaceae</taxon>
        <taxon>Actinoalloteichus</taxon>
    </lineage>
</organism>
<evidence type="ECO:0000259" key="1">
    <source>
        <dbReference type="Pfam" id="PF01738"/>
    </source>
</evidence>
<accession>A0AAC9MV97</accession>
<dbReference type="Gene3D" id="3.40.50.1820">
    <property type="entry name" value="alpha/beta hydrolase"/>
    <property type="match status" value="1"/>
</dbReference>
<dbReference type="InterPro" id="IPR051049">
    <property type="entry name" value="Dienelactone_hydrolase-like"/>
</dbReference>